<organism evidence="1 2">
    <name type="scientific">Phycomyces blakesleeanus (strain ATCC 8743b / DSM 1359 / FGSC 10004 / NBRC 33097 / NRRL 1555)</name>
    <dbReference type="NCBI Taxonomy" id="763407"/>
    <lineage>
        <taxon>Eukaryota</taxon>
        <taxon>Fungi</taxon>
        <taxon>Fungi incertae sedis</taxon>
        <taxon>Mucoromycota</taxon>
        <taxon>Mucoromycotina</taxon>
        <taxon>Mucoromycetes</taxon>
        <taxon>Mucorales</taxon>
        <taxon>Phycomycetaceae</taxon>
        <taxon>Phycomyces</taxon>
    </lineage>
</organism>
<reference evidence="2" key="1">
    <citation type="submission" date="2015-06" db="EMBL/GenBank/DDBJ databases">
        <title>Expansion of signal transduction pathways in fungi by whole-genome duplication.</title>
        <authorList>
            <consortium name="DOE Joint Genome Institute"/>
            <person name="Corrochano L.M."/>
            <person name="Kuo A."/>
            <person name="Marcet-Houben M."/>
            <person name="Polaino S."/>
            <person name="Salamov A."/>
            <person name="Villalobos J.M."/>
            <person name="Alvarez M.I."/>
            <person name="Avalos J."/>
            <person name="Benito E.P."/>
            <person name="Benoit I."/>
            <person name="Burger G."/>
            <person name="Camino L.P."/>
            <person name="Canovas D."/>
            <person name="Cerda-Olmedo E."/>
            <person name="Cheng J.-F."/>
            <person name="Dominguez A."/>
            <person name="Elias M."/>
            <person name="Eslava A.P."/>
            <person name="Glaser F."/>
            <person name="Grimwood J."/>
            <person name="Gutierrez G."/>
            <person name="Heitman J."/>
            <person name="Henrissat B."/>
            <person name="Iturriaga E.A."/>
            <person name="Lang B.F."/>
            <person name="Lavin J.L."/>
            <person name="Lee S."/>
            <person name="Li W."/>
            <person name="Lindquist E."/>
            <person name="Lopez-Garcia S."/>
            <person name="Luque E.M."/>
            <person name="Marcos A.T."/>
            <person name="Martin J."/>
            <person name="McCluskey K."/>
            <person name="Medina H.R."/>
            <person name="Miralles-Duran A."/>
            <person name="Miyazaki A."/>
            <person name="Munoz-Torres E."/>
            <person name="Oguiza J.A."/>
            <person name="Ohm R."/>
            <person name="Olmedo M."/>
            <person name="Orejas M."/>
            <person name="Ortiz-Castellanos L."/>
            <person name="Pisabarro A.G."/>
            <person name="Rodriguez-Romero J."/>
            <person name="Ruiz-Herrera J."/>
            <person name="Ruiz-Vazquez R."/>
            <person name="Sanz C."/>
            <person name="Schackwitz W."/>
            <person name="Schmutz J."/>
            <person name="Shahriari M."/>
            <person name="Shelest E."/>
            <person name="Silva-Franco F."/>
            <person name="Soanes D."/>
            <person name="Syed K."/>
            <person name="Tagua V.G."/>
            <person name="Talbot N.J."/>
            <person name="Thon M."/>
            <person name="De vries R.P."/>
            <person name="Wiebenga A."/>
            <person name="Yadav J.S."/>
            <person name="Braun E.L."/>
            <person name="Baker S."/>
            <person name="Garre V."/>
            <person name="Horwitz B."/>
            <person name="Torres-Martinez S."/>
            <person name="Idnurm A."/>
            <person name="Herrera-Estrella A."/>
            <person name="Gabaldon T."/>
            <person name="Grigoriev I.V."/>
        </authorList>
    </citation>
    <scope>NUCLEOTIDE SEQUENCE [LARGE SCALE GENOMIC DNA]</scope>
    <source>
        <strain evidence="2">NRRL 1555(-)</strain>
    </source>
</reference>
<dbReference type="Proteomes" id="UP000077315">
    <property type="component" value="Unassembled WGS sequence"/>
</dbReference>
<name>A0A162ZQT7_PHYB8</name>
<dbReference type="InParanoid" id="A0A162ZQT7"/>
<dbReference type="OrthoDB" id="2506088at2759"/>
<evidence type="ECO:0000313" key="2">
    <source>
        <dbReference type="Proteomes" id="UP000077315"/>
    </source>
</evidence>
<dbReference type="AlphaFoldDB" id="A0A162ZQT7"/>
<dbReference type="PANTHER" id="PTHR31912:SF34">
    <property type="entry name" value="NOTOCHORD-RELATED PROTEIN"/>
    <property type="match status" value="1"/>
</dbReference>
<dbReference type="PANTHER" id="PTHR31912">
    <property type="entry name" value="IP13529P"/>
    <property type="match status" value="1"/>
</dbReference>
<keyword evidence="2" id="KW-1185">Reference proteome</keyword>
<dbReference type="VEuPathDB" id="FungiDB:PHYBLDRAFT_150642"/>
<gene>
    <name evidence="1" type="ORF">PHYBLDRAFT_150642</name>
</gene>
<evidence type="ECO:0000313" key="1">
    <source>
        <dbReference type="EMBL" id="OAD68471.1"/>
    </source>
</evidence>
<sequence length="876" mass="101126">MDYYDSCSSDEENQYENNPRFTDAHVDSILFEERTNQGEAETSDADDKITDSAIHMETHIRVLESFSTSLNDYAAGVTASESSHQSMEDIFILLSNISSFKSKAEFILHALFHEFSKPDAVINFHLRAKNDIPVFKTSTAKGTNQKSEVHEFSINMPSEYIKYMMACPEKTSQLSALPDFTENQRLHLNQGNKWKESPLLQHLMLTIQESDYWVDNVIEIQECLDQFLLEKFFTKNESTYANAYQVYGGHGPVLNHPDDMYFWLCGNYTNFAVSVSKYEMNIVNCILVGAQLRLWTNTTIVERFKRRLPGSGLMKVVICPIKMYSDDTFGNDSKQYNVYNSFLMYFAAMTLEEQNKRENTLFVCTCNHVLNAIDMLGQLVDDLVTLEKGIQMYSEDIGKHVLVVAPLLLFIGDNPCQSQLVMHKGTASRRFCRKCLILSPRLDWKHILSITHFSHVAHYDWPQRSKAFLSTFVSSDKQSNIYKSGQSLSYMKNGSEEFLRLKDFDPTKDMPIEILYTIPLGLIKYLSYDWTFRNQLRHSGSFVGRDFKQLIQILSGVMSKLFDRDSNLTFIITAFHAVSRLTSLVYIHRDHKGFDNYLFKIRSAVDEVAKVFILLNTFIVSNPKTFQQQDFSFKPKLHLLHHLTKDILCFGSVLQYKTENGEQFNKFICKHLFKTNCQATSRDVAKKFAKQFICRHLCNGGSYILEKCIDNSTRPVRLSVGDFVKQAPIDFPKFNLHFFGSHANSDNSGISISNLRDKLAGVFQKDNRWFLGHVSIEALRYERGKLVRKMCIMQEYQMISSFNVNTVYLHNVVTDSYDNIEVIYYRTSYEFDENEVIVVQAIDMHLTLVPDGSCRLLNVTKLSTFWWMLVNISNIN</sequence>
<dbReference type="RefSeq" id="XP_018286511.1">
    <property type="nucleotide sequence ID" value="XM_018432525.1"/>
</dbReference>
<protein>
    <submittedName>
        <fullName evidence="1">Uncharacterized protein</fullName>
    </submittedName>
</protein>
<proteinExistence type="predicted"/>
<dbReference type="EMBL" id="KV440995">
    <property type="protein sequence ID" value="OAD68471.1"/>
    <property type="molecule type" value="Genomic_DNA"/>
</dbReference>
<dbReference type="GeneID" id="28993431"/>
<accession>A0A162ZQT7</accession>
<dbReference type="STRING" id="763407.A0A162ZQT7"/>